<feature type="non-terminal residue" evidence="2">
    <location>
        <position position="132"/>
    </location>
</feature>
<evidence type="ECO:0000313" key="2">
    <source>
        <dbReference type="EMBL" id="CEK64107.1"/>
    </source>
</evidence>
<protein>
    <submittedName>
        <fullName evidence="2">Uncharacterized protein</fullName>
    </submittedName>
</protein>
<accession>A0A0B6Z6V3</accession>
<dbReference type="EMBL" id="HACG01017242">
    <property type="protein sequence ID" value="CEK64107.1"/>
    <property type="molecule type" value="Transcribed_RNA"/>
</dbReference>
<sequence>LVDTPKLSVYDIKAALHKDDYAECDELPSKTDPEQMQKTVMEQCVQEYDYVQLDQRNTRAASQSKFHKPSLDCGNFCGQSKRDSIPKNNEIRRNDPNEKDFRIKTMETCDANMAAVKEISSNNRNNPSNSVK</sequence>
<feature type="compositionally biased region" description="Basic and acidic residues" evidence="1">
    <location>
        <begin position="80"/>
        <end position="103"/>
    </location>
</feature>
<feature type="region of interest" description="Disordered" evidence="1">
    <location>
        <begin position="77"/>
        <end position="103"/>
    </location>
</feature>
<feature type="non-terminal residue" evidence="2">
    <location>
        <position position="1"/>
    </location>
</feature>
<name>A0A0B6Z6V3_9EUPU</name>
<dbReference type="AlphaFoldDB" id="A0A0B6Z6V3"/>
<proteinExistence type="predicted"/>
<evidence type="ECO:0000256" key="1">
    <source>
        <dbReference type="SAM" id="MobiDB-lite"/>
    </source>
</evidence>
<organism evidence="2">
    <name type="scientific">Arion vulgaris</name>
    <dbReference type="NCBI Taxonomy" id="1028688"/>
    <lineage>
        <taxon>Eukaryota</taxon>
        <taxon>Metazoa</taxon>
        <taxon>Spiralia</taxon>
        <taxon>Lophotrochozoa</taxon>
        <taxon>Mollusca</taxon>
        <taxon>Gastropoda</taxon>
        <taxon>Heterobranchia</taxon>
        <taxon>Euthyneura</taxon>
        <taxon>Panpulmonata</taxon>
        <taxon>Eupulmonata</taxon>
        <taxon>Stylommatophora</taxon>
        <taxon>Helicina</taxon>
        <taxon>Arionoidea</taxon>
        <taxon>Arionidae</taxon>
        <taxon>Arion</taxon>
    </lineage>
</organism>
<gene>
    <name evidence="2" type="primary">ORF50629</name>
</gene>
<reference evidence="2" key="1">
    <citation type="submission" date="2014-12" db="EMBL/GenBank/DDBJ databases">
        <title>Insight into the proteome of Arion vulgaris.</title>
        <authorList>
            <person name="Aradska J."/>
            <person name="Bulat T."/>
            <person name="Smidak R."/>
            <person name="Sarate P."/>
            <person name="Gangsoo J."/>
            <person name="Sialana F."/>
            <person name="Bilban M."/>
            <person name="Lubec G."/>
        </authorList>
    </citation>
    <scope>NUCLEOTIDE SEQUENCE</scope>
    <source>
        <tissue evidence="2">Skin</tissue>
    </source>
</reference>